<evidence type="ECO:0008006" key="4">
    <source>
        <dbReference type="Google" id="ProtNLM"/>
    </source>
</evidence>
<organism evidence="2 3">
    <name type="scientific">Candidatus Roizmanbacteria bacterium CG22_combo_CG10-13_8_21_14_all_38_20</name>
    <dbReference type="NCBI Taxonomy" id="1974862"/>
    <lineage>
        <taxon>Bacteria</taxon>
        <taxon>Candidatus Roizmaniibacteriota</taxon>
    </lineage>
</organism>
<accession>A0A2H0BVE6</accession>
<reference evidence="2 3" key="1">
    <citation type="submission" date="2017-09" db="EMBL/GenBank/DDBJ databases">
        <title>Depth-based differentiation of microbial function through sediment-hosted aquifers and enrichment of novel symbionts in the deep terrestrial subsurface.</title>
        <authorList>
            <person name="Probst A.J."/>
            <person name="Ladd B."/>
            <person name="Jarett J.K."/>
            <person name="Geller-Mcgrath D.E."/>
            <person name="Sieber C.M."/>
            <person name="Emerson J.B."/>
            <person name="Anantharaman K."/>
            <person name="Thomas B.C."/>
            <person name="Malmstrom R."/>
            <person name="Stieglmeier M."/>
            <person name="Klingl A."/>
            <person name="Woyke T."/>
            <person name="Ryan C.M."/>
            <person name="Banfield J.F."/>
        </authorList>
    </citation>
    <scope>NUCLEOTIDE SEQUENCE [LARGE SCALE GENOMIC DNA]</scope>
    <source>
        <strain evidence="2">CG22_combo_CG10-13_8_21_14_all_38_20</strain>
    </source>
</reference>
<feature type="transmembrane region" description="Helical" evidence="1">
    <location>
        <begin position="9"/>
        <end position="29"/>
    </location>
</feature>
<comment type="caution">
    <text evidence="2">The sequence shown here is derived from an EMBL/GenBank/DDBJ whole genome shotgun (WGS) entry which is preliminary data.</text>
</comment>
<dbReference type="Gene3D" id="2.60.120.1140">
    <property type="entry name" value="Protein of unknown function DUF192"/>
    <property type="match status" value="1"/>
</dbReference>
<dbReference type="InterPro" id="IPR003795">
    <property type="entry name" value="DUF192"/>
</dbReference>
<protein>
    <recommendedName>
        <fullName evidence="4">DUF192 domain-containing protein</fullName>
    </recommendedName>
</protein>
<dbReference type="Pfam" id="PF02643">
    <property type="entry name" value="DUF192"/>
    <property type="match status" value="1"/>
</dbReference>
<dbReference type="AlphaFoldDB" id="A0A2H0BVE6"/>
<dbReference type="EMBL" id="PCTA01000023">
    <property type="protein sequence ID" value="PIP61574.1"/>
    <property type="molecule type" value="Genomic_DNA"/>
</dbReference>
<gene>
    <name evidence="2" type="ORF">COW99_03555</name>
</gene>
<sequence>MSNKLITRIVILLAGLVFLAITFFTSIIFNNSPMGPNATPVPTKQATQTIKIGDEQLEVEIMQTLEDQKQGLSGRSTLPQNHGMLFVYSNPAIYKFWMKDMLFPIDIIWISNGKVIETIANIPPPEQNVDINQLPIYSPTKPVTGVLEVNAGYVKKHNIITGDQVELTNFQPSI</sequence>
<dbReference type="PANTHER" id="PTHR37953:SF1">
    <property type="entry name" value="UPF0127 PROTEIN MJ1496"/>
    <property type="match status" value="1"/>
</dbReference>
<keyword evidence="1" id="KW-1133">Transmembrane helix</keyword>
<evidence type="ECO:0000313" key="3">
    <source>
        <dbReference type="Proteomes" id="UP000231246"/>
    </source>
</evidence>
<keyword evidence="1" id="KW-0472">Membrane</keyword>
<evidence type="ECO:0000313" key="2">
    <source>
        <dbReference type="EMBL" id="PIP61574.1"/>
    </source>
</evidence>
<dbReference type="Proteomes" id="UP000231246">
    <property type="component" value="Unassembled WGS sequence"/>
</dbReference>
<name>A0A2H0BVE6_9BACT</name>
<keyword evidence="1" id="KW-0812">Transmembrane</keyword>
<dbReference type="PANTHER" id="PTHR37953">
    <property type="entry name" value="UPF0127 PROTEIN MJ1496"/>
    <property type="match status" value="1"/>
</dbReference>
<evidence type="ECO:0000256" key="1">
    <source>
        <dbReference type="SAM" id="Phobius"/>
    </source>
</evidence>
<dbReference type="InterPro" id="IPR038695">
    <property type="entry name" value="Saro_0823-like_sf"/>
</dbReference>
<proteinExistence type="predicted"/>